<evidence type="ECO:0000256" key="11">
    <source>
        <dbReference type="HAMAP-Rule" id="MF_00282"/>
    </source>
</evidence>
<dbReference type="InterPro" id="IPR022917">
    <property type="entry name" value="Phe_tRNA_ligase_alpha_bac/arc"/>
</dbReference>
<reference evidence="13" key="1">
    <citation type="journal article" date="2014" name="Genome Biol. Evol.">
        <title>Pangenome evidence for extensive interdomain horizontal transfer affecting lineage core and shell genes in uncultured planktonic thaumarchaeota and euryarchaeota.</title>
        <authorList>
            <person name="Deschamps P."/>
            <person name="Zivanovic Y."/>
            <person name="Moreira D."/>
            <person name="Rodriguez-Valera F."/>
            <person name="Lopez-Garcia P."/>
        </authorList>
    </citation>
    <scope>NUCLEOTIDE SEQUENCE</scope>
</reference>
<proteinExistence type="inferred from homology"/>
<dbReference type="FunFam" id="3.30.930.10:FF:000095">
    <property type="entry name" value="Phenylalanine--tRNA ligase alpha subunit"/>
    <property type="match status" value="1"/>
</dbReference>
<dbReference type="GO" id="GO:0000049">
    <property type="term" value="F:tRNA binding"/>
    <property type="evidence" value="ECO:0007669"/>
    <property type="project" value="InterPro"/>
</dbReference>
<keyword evidence="8 11" id="KW-0460">Magnesium</keyword>
<organism evidence="13">
    <name type="scientific">uncultured marine thaumarchaeote AD1000_41_C07</name>
    <dbReference type="NCBI Taxonomy" id="1455916"/>
    <lineage>
        <taxon>Archaea</taxon>
        <taxon>Nitrososphaerota</taxon>
        <taxon>environmental samples</taxon>
    </lineage>
</organism>
<feature type="binding site" evidence="11">
    <location>
        <position position="351"/>
    </location>
    <ligand>
        <name>L-phenylalanine</name>
        <dbReference type="ChEBI" id="CHEBI:58095"/>
    </ligand>
</feature>
<keyword evidence="5 11" id="KW-0479">Metal-binding</keyword>
<feature type="binding site" evidence="11">
    <location>
        <begin position="390"/>
        <end position="392"/>
    </location>
    <ligand>
        <name>L-phenylalanine</name>
        <dbReference type="ChEBI" id="CHEBI:58095"/>
    </ligand>
</feature>
<dbReference type="InterPro" id="IPR002319">
    <property type="entry name" value="Phenylalanyl-tRNA_Synthase"/>
</dbReference>
<feature type="domain" description="Aminoacyl-transfer RNA synthetases class-II family profile" evidence="12">
    <location>
        <begin position="256"/>
        <end position="505"/>
    </location>
</feature>
<evidence type="ECO:0000259" key="12">
    <source>
        <dbReference type="PROSITE" id="PS50862"/>
    </source>
</evidence>
<dbReference type="Gene3D" id="3.30.930.10">
    <property type="entry name" value="Bira Bifunctional Protein, Domain 2"/>
    <property type="match status" value="1"/>
</dbReference>
<evidence type="ECO:0000256" key="8">
    <source>
        <dbReference type="ARBA" id="ARBA00022842"/>
    </source>
</evidence>
<dbReference type="InterPro" id="IPR045864">
    <property type="entry name" value="aa-tRNA-synth_II/BPL/LPL"/>
</dbReference>
<comment type="subcellular location">
    <subcellularLocation>
        <location evidence="1 11">Cytoplasm</location>
    </subcellularLocation>
</comment>
<comment type="similarity">
    <text evidence="2 11">Belongs to the class-II aminoacyl-tRNA synthetase family. Phe-tRNA synthetase alpha subunit type 2 subfamily.</text>
</comment>
<evidence type="ECO:0000256" key="6">
    <source>
        <dbReference type="ARBA" id="ARBA00022741"/>
    </source>
</evidence>
<dbReference type="GO" id="GO:0000287">
    <property type="term" value="F:magnesium ion binding"/>
    <property type="evidence" value="ECO:0007669"/>
    <property type="project" value="UniProtKB-UniRule"/>
</dbReference>
<dbReference type="GO" id="GO:0006432">
    <property type="term" value="P:phenylalanyl-tRNA aminoacylation"/>
    <property type="evidence" value="ECO:0007669"/>
    <property type="project" value="UniProtKB-UniRule"/>
</dbReference>
<dbReference type="GO" id="GO:0005737">
    <property type="term" value="C:cytoplasm"/>
    <property type="evidence" value="ECO:0007669"/>
    <property type="project" value="UniProtKB-SubCell"/>
</dbReference>
<dbReference type="NCBIfam" id="TIGR00468">
    <property type="entry name" value="pheS"/>
    <property type="match status" value="1"/>
</dbReference>
<evidence type="ECO:0000313" key="13">
    <source>
        <dbReference type="EMBL" id="AIE93917.1"/>
    </source>
</evidence>
<feature type="binding site" evidence="11">
    <location>
        <position position="432"/>
    </location>
    <ligand>
        <name>Mg(2+)</name>
        <dbReference type="ChEBI" id="CHEBI:18420"/>
        <note>ligand shared with heterodimeric partner</note>
    </ligand>
</feature>
<dbReference type="EC" id="6.1.1.20" evidence="11"/>
<keyword evidence="3 11" id="KW-0963">Cytoplasm</keyword>
<dbReference type="CDD" id="cd00496">
    <property type="entry name" value="PheRS_alpha_core"/>
    <property type="match status" value="1"/>
</dbReference>
<feature type="binding site" evidence="11">
    <location>
        <position position="456"/>
    </location>
    <ligand>
        <name>L-phenylalanine</name>
        <dbReference type="ChEBI" id="CHEBI:58095"/>
    </ligand>
</feature>
<name>A0A075FWD2_9ARCH</name>
<keyword evidence="7 11" id="KW-0067">ATP-binding</keyword>
<dbReference type="Gene3D" id="1.10.10.2320">
    <property type="match status" value="1"/>
</dbReference>
<evidence type="ECO:0000256" key="10">
    <source>
        <dbReference type="ARBA" id="ARBA00023146"/>
    </source>
</evidence>
<dbReference type="PANTHER" id="PTHR11538:SF40">
    <property type="entry name" value="PHENYLALANINE--TRNA LIGASE ALPHA SUBUNIT"/>
    <property type="match status" value="1"/>
</dbReference>
<dbReference type="SUPFAM" id="SSF55681">
    <property type="entry name" value="Class II aaRS and biotin synthetases"/>
    <property type="match status" value="1"/>
</dbReference>
<evidence type="ECO:0000256" key="1">
    <source>
        <dbReference type="ARBA" id="ARBA00004496"/>
    </source>
</evidence>
<evidence type="ECO:0000256" key="4">
    <source>
        <dbReference type="ARBA" id="ARBA00022598"/>
    </source>
</evidence>
<dbReference type="GO" id="GO:0004826">
    <property type="term" value="F:phenylalanine-tRNA ligase activity"/>
    <property type="evidence" value="ECO:0007669"/>
    <property type="project" value="UniProtKB-UniRule"/>
</dbReference>
<accession>A0A075FWD2</accession>
<keyword evidence="9 11" id="KW-0648">Protein biosynthesis</keyword>
<keyword evidence="6 11" id="KW-0547">Nucleotide-binding</keyword>
<evidence type="ECO:0000256" key="2">
    <source>
        <dbReference type="ARBA" id="ARBA00006703"/>
    </source>
</evidence>
<dbReference type="NCBIfam" id="NF003210">
    <property type="entry name" value="PRK04172.1"/>
    <property type="match status" value="1"/>
</dbReference>
<dbReference type="InterPro" id="IPR004529">
    <property type="entry name" value="Phe-tRNA-synth_IIc_asu"/>
</dbReference>
<dbReference type="AlphaFoldDB" id="A0A075FWD2"/>
<dbReference type="InterPro" id="IPR006195">
    <property type="entry name" value="aa-tRNA-synth_II"/>
</dbReference>
<dbReference type="HAMAP" id="MF_00282">
    <property type="entry name" value="Phe_tRNA_synth_alpha2"/>
    <property type="match status" value="1"/>
</dbReference>
<evidence type="ECO:0000256" key="7">
    <source>
        <dbReference type="ARBA" id="ARBA00022840"/>
    </source>
</evidence>
<keyword evidence="10 11" id="KW-0030">Aminoacyl-tRNA synthetase</keyword>
<dbReference type="Pfam" id="PF01409">
    <property type="entry name" value="tRNA-synt_2d"/>
    <property type="match status" value="1"/>
</dbReference>
<evidence type="ECO:0000256" key="5">
    <source>
        <dbReference type="ARBA" id="ARBA00022723"/>
    </source>
</evidence>
<comment type="subunit">
    <text evidence="11">Tetramer of two alpha and two beta subunits.</text>
</comment>
<dbReference type="PANTHER" id="PTHR11538">
    <property type="entry name" value="PHENYLALANYL-TRNA SYNTHETASE"/>
    <property type="match status" value="1"/>
</dbReference>
<dbReference type="Gene3D" id="3.30.1370.240">
    <property type="match status" value="1"/>
</dbReference>
<evidence type="ECO:0000256" key="3">
    <source>
        <dbReference type="ARBA" id="ARBA00022490"/>
    </source>
</evidence>
<feature type="binding site" evidence="11">
    <location>
        <position position="430"/>
    </location>
    <ligand>
        <name>L-phenylalanine</name>
        <dbReference type="ChEBI" id="CHEBI:58095"/>
    </ligand>
</feature>
<protein>
    <recommendedName>
        <fullName evidence="11">Phenylalanine--tRNA ligase alpha subunit</fullName>
        <ecNumber evidence="11">6.1.1.20</ecNumber>
    </recommendedName>
    <alternativeName>
        <fullName evidence="11">Phenylalanyl-tRNA synthetase alpha subunit</fullName>
        <shortName evidence="11">PheRS</shortName>
    </alternativeName>
</protein>
<comment type="catalytic activity">
    <reaction evidence="11">
        <text>tRNA(Phe) + L-phenylalanine + ATP = L-phenylalanyl-tRNA(Phe) + AMP + diphosphate + H(+)</text>
        <dbReference type="Rhea" id="RHEA:19413"/>
        <dbReference type="Rhea" id="RHEA-COMP:9668"/>
        <dbReference type="Rhea" id="RHEA-COMP:9699"/>
        <dbReference type="ChEBI" id="CHEBI:15378"/>
        <dbReference type="ChEBI" id="CHEBI:30616"/>
        <dbReference type="ChEBI" id="CHEBI:33019"/>
        <dbReference type="ChEBI" id="CHEBI:58095"/>
        <dbReference type="ChEBI" id="CHEBI:78442"/>
        <dbReference type="ChEBI" id="CHEBI:78531"/>
        <dbReference type="ChEBI" id="CHEBI:456215"/>
        <dbReference type="EC" id="6.1.1.20"/>
    </reaction>
</comment>
<sequence>MVRLADMNTNNLHLLERKLLQVMSNRNEAELEDLVNDSGLTVDQIRRSVEWLKEKNLIEVKMTEMKLISLGKEGENIKQKGLPEKRLVNKLKTGEEIELSELPKKIDLNQDELSAALGYARAEKWITIFKKDNKVMIRREDKESESKIEGLLNKISEPLELSEFSSEEQGILRSLVKRPEYISHEVVKKTRIKITKNGLEISKNIKDDNYIDVLTPKMLESGEWRNASLRPLNVESPAPTIYSGKKHPVRIFIDEVREIFVSLGFQEVEGSIVQSSFWNFDALFTPQDHPAREIQDTFYIENEKASLEVDEQILKNVESVHKDGANTGSKGWRYQWNIEQARRMVMRTHTTCVSVKNLADNKPDEARVFSVGRVFRNEKVTFKNLVEFHQIEGIVVGKDVTLRDLMGLLTKFYKKLGFEKIKFWPSFFPYTEPSLQSMVYHEGLGRWIELGGMGIFRPEVTRPLGVKNPVLAWGSGLERLVMLRYGIDDVRKLYENDLDWLRGIPLCP</sequence>
<comment type="cofactor">
    <cofactor evidence="11">
        <name>Mg(2+)</name>
        <dbReference type="ChEBI" id="CHEBI:18420"/>
    </cofactor>
    <text evidence="11">Binds 2 magnesium ions per tetramer.</text>
</comment>
<dbReference type="Gene3D" id="1.10.10.2330">
    <property type="match status" value="1"/>
</dbReference>
<keyword evidence="4 11" id="KW-0436">Ligase</keyword>
<dbReference type="PROSITE" id="PS50862">
    <property type="entry name" value="AA_TRNA_LIGASE_II"/>
    <property type="match status" value="1"/>
</dbReference>
<gene>
    <name evidence="13" type="primary">FARSA</name>
    <name evidence="11 13" type="synonym">pheS</name>
</gene>
<dbReference type="EMBL" id="KF900407">
    <property type="protein sequence ID" value="AIE93917.1"/>
    <property type="molecule type" value="Genomic_DNA"/>
</dbReference>
<evidence type="ECO:0000256" key="9">
    <source>
        <dbReference type="ARBA" id="ARBA00022917"/>
    </source>
</evidence>
<dbReference type="GO" id="GO:0005524">
    <property type="term" value="F:ATP binding"/>
    <property type="evidence" value="ECO:0007669"/>
    <property type="project" value="UniProtKB-UniRule"/>
</dbReference>